<evidence type="ECO:0000256" key="1">
    <source>
        <dbReference type="PROSITE-ProRule" id="PRU01005"/>
    </source>
</evidence>
<dbReference type="PANTHER" id="PTHR46219:SF15">
    <property type="entry name" value="SHKT DOMAIN-CONTAINING PROTEIN"/>
    <property type="match status" value="1"/>
</dbReference>
<dbReference type="WBParaSite" id="jg26241">
    <property type="protein sequence ID" value="jg26241"/>
    <property type="gene ID" value="jg26241"/>
</dbReference>
<sequence length="349" mass="38765">MSTFRDHIKECNDKEFKDMCDDSNPILRNSARQACPKTCGQCSTNVIGENNCVDLNGADCEKNLLLCENVYYSRLMSSDCRKTCGYCLPPNTPCQDKNTADCQRWNINGFCSNTDYPKGMKLMQCPLTSVCAENFPPNKKDANTTRPTLCESPELFDEALQCAKTCKFCCKVKVKPDSASSSLISGRKSEAGNLKTNSVFILECKFVKDRCKEDPWISVLKSRCEASCGECSPSSPNTCSDKHIRCADVSATRELCDDSQYGPLLQLRCAKSCEKCASAVIATTTPSSIICEDKSSDCQRNFNQCTNILYQSLMRDQCPKTSAQRGIIMVFALETSTLEHQKRAVSKNM</sequence>
<dbReference type="Gene3D" id="1.10.10.1940">
    <property type="match status" value="3"/>
</dbReference>
<feature type="domain" description="ShKT" evidence="2">
    <location>
        <begin position="239"/>
        <end position="276"/>
    </location>
</feature>
<evidence type="ECO:0000259" key="2">
    <source>
        <dbReference type="PROSITE" id="PS51670"/>
    </source>
</evidence>
<evidence type="ECO:0000313" key="4">
    <source>
        <dbReference type="WBParaSite" id="jg26241"/>
    </source>
</evidence>
<dbReference type="Pfam" id="PF01549">
    <property type="entry name" value="ShK"/>
    <property type="match status" value="7"/>
</dbReference>
<name>A0A915E2G0_9BILA</name>
<dbReference type="PROSITE" id="PS51670">
    <property type="entry name" value="SHKT"/>
    <property type="match status" value="1"/>
</dbReference>
<accession>A0A915E2G0</accession>
<evidence type="ECO:0000313" key="3">
    <source>
        <dbReference type="Proteomes" id="UP000887574"/>
    </source>
</evidence>
<dbReference type="AlphaFoldDB" id="A0A915E2G0"/>
<protein>
    <submittedName>
        <fullName evidence="4">ShKT domain-containing protein</fullName>
    </submittedName>
</protein>
<organism evidence="3 4">
    <name type="scientific">Ditylenchus dipsaci</name>
    <dbReference type="NCBI Taxonomy" id="166011"/>
    <lineage>
        <taxon>Eukaryota</taxon>
        <taxon>Metazoa</taxon>
        <taxon>Ecdysozoa</taxon>
        <taxon>Nematoda</taxon>
        <taxon>Chromadorea</taxon>
        <taxon>Rhabditida</taxon>
        <taxon>Tylenchina</taxon>
        <taxon>Tylenchomorpha</taxon>
        <taxon>Sphaerularioidea</taxon>
        <taxon>Anguinidae</taxon>
        <taxon>Anguininae</taxon>
        <taxon>Ditylenchus</taxon>
    </lineage>
</organism>
<dbReference type="Proteomes" id="UP000887574">
    <property type="component" value="Unplaced"/>
</dbReference>
<comment type="caution">
    <text evidence="1">Lacks conserved residue(s) required for the propagation of feature annotation.</text>
</comment>
<proteinExistence type="predicted"/>
<dbReference type="InterPro" id="IPR003582">
    <property type="entry name" value="ShKT_dom"/>
</dbReference>
<keyword evidence="3" id="KW-1185">Reference proteome</keyword>
<dbReference type="SMART" id="SM00254">
    <property type="entry name" value="ShKT"/>
    <property type="match status" value="7"/>
</dbReference>
<reference evidence="4" key="1">
    <citation type="submission" date="2022-11" db="UniProtKB">
        <authorList>
            <consortium name="WormBaseParasite"/>
        </authorList>
    </citation>
    <scope>IDENTIFICATION</scope>
</reference>
<dbReference type="PANTHER" id="PTHR46219">
    <property type="entry name" value="PROTEIN CBG11138"/>
    <property type="match status" value="1"/>
</dbReference>